<dbReference type="Proteomes" id="UP001500326">
    <property type="component" value="Unassembled WGS sequence"/>
</dbReference>
<keyword evidence="2" id="KW-1185">Reference proteome</keyword>
<comment type="caution">
    <text evidence="1">The sequence shown here is derived from an EMBL/GenBank/DDBJ whole genome shotgun (WGS) entry which is preliminary data.</text>
</comment>
<reference evidence="2" key="1">
    <citation type="journal article" date="2019" name="Int. J. Syst. Evol. Microbiol.">
        <title>The Global Catalogue of Microorganisms (GCM) 10K type strain sequencing project: providing services to taxonomists for standard genome sequencing and annotation.</title>
        <authorList>
            <consortium name="The Broad Institute Genomics Platform"/>
            <consortium name="The Broad Institute Genome Sequencing Center for Infectious Disease"/>
            <person name="Wu L."/>
            <person name="Ma J."/>
        </authorList>
    </citation>
    <scope>NUCLEOTIDE SEQUENCE [LARGE SCALE GENOMIC DNA]</scope>
    <source>
        <strain evidence="2">JCM 14902</strain>
    </source>
</reference>
<sequence>MKGPSPSRVMLIMLDAAQSPGPPAGIQVPSPINTYPSGMPAADAAVGLPVGLGAVACRRCATVSEAQDTVPAISGVASATRPTTTKLEATTAILSDLLIVQVPRSLQLSGRWVRAYEYLP</sequence>
<organism evidence="1 2">
    <name type="scientific">Microbacterium pumilum</name>
    <dbReference type="NCBI Taxonomy" id="344165"/>
    <lineage>
        <taxon>Bacteria</taxon>
        <taxon>Bacillati</taxon>
        <taxon>Actinomycetota</taxon>
        <taxon>Actinomycetes</taxon>
        <taxon>Micrococcales</taxon>
        <taxon>Microbacteriaceae</taxon>
        <taxon>Microbacterium</taxon>
    </lineage>
</organism>
<accession>A0ABP5EIK8</accession>
<evidence type="ECO:0000313" key="1">
    <source>
        <dbReference type="EMBL" id="GAA1998794.1"/>
    </source>
</evidence>
<name>A0ABP5EIK8_9MICO</name>
<evidence type="ECO:0000313" key="2">
    <source>
        <dbReference type="Proteomes" id="UP001500326"/>
    </source>
</evidence>
<gene>
    <name evidence="1" type="ORF">GCM10009777_40110</name>
</gene>
<protein>
    <submittedName>
        <fullName evidence="1">Uncharacterized protein</fullName>
    </submittedName>
</protein>
<proteinExistence type="predicted"/>
<dbReference type="EMBL" id="BAAAOH010000001">
    <property type="protein sequence ID" value="GAA1998794.1"/>
    <property type="molecule type" value="Genomic_DNA"/>
</dbReference>